<evidence type="ECO:0000313" key="1">
    <source>
        <dbReference type="EMBL" id="CAI6332496.1"/>
    </source>
</evidence>
<dbReference type="Proteomes" id="UP001152607">
    <property type="component" value="Unassembled WGS sequence"/>
</dbReference>
<reference evidence="1" key="1">
    <citation type="submission" date="2023-01" db="EMBL/GenBank/DDBJ databases">
        <authorList>
            <person name="Van Ghelder C."/>
            <person name="Rancurel C."/>
        </authorList>
    </citation>
    <scope>NUCLEOTIDE SEQUENCE</scope>
    <source>
        <strain evidence="1">CNCM I-4278</strain>
    </source>
</reference>
<organism evidence="1 2">
    <name type="scientific">Periconia digitata</name>
    <dbReference type="NCBI Taxonomy" id="1303443"/>
    <lineage>
        <taxon>Eukaryota</taxon>
        <taxon>Fungi</taxon>
        <taxon>Dikarya</taxon>
        <taxon>Ascomycota</taxon>
        <taxon>Pezizomycotina</taxon>
        <taxon>Dothideomycetes</taxon>
        <taxon>Pleosporomycetidae</taxon>
        <taxon>Pleosporales</taxon>
        <taxon>Massarineae</taxon>
        <taxon>Periconiaceae</taxon>
        <taxon>Periconia</taxon>
    </lineage>
</organism>
<accession>A0A9W4XPE5</accession>
<gene>
    <name evidence="1" type="ORF">PDIGIT_LOCUS5521</name>
</gene>
<protein>
    <submittedName>
        <fullName evidence="1">Uncharacterized protein</fullName>
    </submittedName>
</protein>
<proteinExistence type="predicted"/>
<dbReference type="EMBL" id="CAOQHR010000003">
    <property type="protein sequence ID" value="CAI6332496.1"/>
    <property type="molecule type" value="Genomic_DNA"/>
</dbReference>
<name>A0A9W4XPE5_9PLEO</name>
<keyword evidence="2" id="KW-1185">Reference proteome</keyword>
<evidence type="ECO:0000313" key="2">
    <source>
        <dbReference type="Proteomes" id="UP001152607"/>
    </source>
</evidence>
<sequence length="132" mass="14404">MLTPTKLRSLSYAVVSPIEKGVCLRSAGLFHHHETNAFASLATRTGERLHFGVGPLHAKVVPVLCRKLAPVRLLHGLQASDLPRVACTTVHDEGGARWQSVIDLDYAFDRLGNHMAKCCTSDLHIGLLLLCL</sequence>
<dbReference type="AlphaFoldDB" id="A0A9W4XPE5"/>
<comment type="caution">
    <text evidence="1">The sequence shown here is derived from an EMBL/GenBank/DDBJ whole genome shotgun (WGS) entry which is preliminary data.</text>
</comment>